<dbReference type="GO" id="GO:0016020">
    <property type="term" value="C:membrane"/>
    <property type="evidence" value="ECO:0007669"/>
    <property type="project" value="UniProtKB-SubCell"/>
</dbReference>
<evidence type="ECO:0000256" key="3">
    <source>
        <dbReference type="ARBA" id="ARBA00022989"/>
    </source>
</evidence>
<dbReference type="InterPro" id="IPR011547">
    <property type="entry name" value="SLC26A/SulP_dom"/>
</dbReference>
<feature type="domain" description="SLC26A/SulP transporter" evidence="6">
    <location>
        <begin position="69"/>
        <end position="124"/>
    </location>
</feature>
<sequence>MCIDHNNGGAVMDMGLRILLLARVLAVRGKKIISKKSTKTLRLQRVTATNLLVLQDGFVEQFSSGQDPSFVPPVICSVLGSSRDSAVGPVSIASLVMGTMLNKAVPYAQDPVLYLKLAFAATFL</sequence>
<keyword evidence="4" id="KW-0472">Membrane</keyword>
<dbReference type="EMBL" id="BKCJ010273797">
    <property type="protein sequence ID" value="GEZ39567.1"/>
    <property type="molecule type" value="Genomic_DNA"/>
</dbReference>
<keyword evidence="2" id="KW-0812">Transmembrane</keyword>
<dbReference type="AlphaFoldDB" id="A0A699I823"/>
<evidence type="ECO:0000256" key="2">
    <source>
        <dbReference type="ARBA" id="ARBA00022692"/>
    </source>
</evidence>
<feature type="chain" id="PRO_5033871293" evidence="5">
    <location>
        <begin position="30"/>
        <end position="124"/>
    </location>
</feature>
<comment type="subcellular location">
    <subcellularLocation>
        <location evidence="1">Membrane</location>
        <topology evidence="1">Multi-pass membrane protein</topology>
    </subcellularLocation>
</comment>
<protein>
    <submittedName>
        <fullName evidence="8">Probable sulfate transporter 3.4</fullName>
    </submittedName>
</protein>
<comment type="caution">
    <text evidence="8">The sequence shown here is derived from an EMBL/GenBank/DDBJ whole genome shotgun (WGS) entry which is preliminary data.</text>
</comment>
<dbReference type="Pfam" id="PF00916">
    <property type="entry name" value="Sulfate_transp"/>
    <property type="match status" value="1"/>
</dbReference>
<evidence type="ECO:0000259" key="6">
    <source>
        <dbReference type="Pfam" id="PF00916"/>
    </source>
</evidence>
<reference evidence="8" key="1">
    <citation type="journal article" date="2019" name="Sci. Rep.">
        <title>Draft genome of Tanacetum cinerariifolium, the natural source of mosquito coil.</title>
        <authorList>
            <person name="Yamashiro T."/>
            <person name="Shiraishi A."/>
            <person name="Satake H."/>
            <person name="Nakayama K."/>
        </authorList>
    </citation>
    <scope>NUCLEOTIDE SEQUENCE</scope>
</reference>
<organism evidence="8">
    <name type="scientific">Tanacetum cinerariifolium</name>
    <name type="common">Dalmatian daisy</name>
    <name type="synonym">Chrysanthemum cinerariifolium</name>
    <dbReference type="NCBI Taxonomy" id="118510"/>
    <lineage>
        <taxon>Eukaryota</taxon>
        <taxon>Viridiplantae</taxon>
        <taxon>Streptophyta</taxon>
        <taxon>Embryophyta</taxon>
        <taxon>Tracheophyta</taxon>
        <taxon>Spermatophyta</taxon>
        <taxon>Magnoliopsida</taxon>
        <taxon>eudicotyledons</taxon>
        <taxon>Gunneridae</taxon>
        <taxon>Pentapetalae</taxon>
        <taxon>asterids</taxon>
        <taxon>campanulids</taxon>
        <taxon>Asterales</taxon>
        <taxon>Asteraceae</taxon>
        <taxon>Asteroideae</taxon>
        <taxon>Anthemideae</taxon>
        <taxon>Anthemidinae</taxon>
        <taxon>Tanacetum</taxon>
    </lineage>
</organism>
<evidence type="ECO:0000256" key="1">
    <source>
        <dbReference type="ARBA" id="ARBA00004141"/>
    </source>
</evidence>
<keyword evidence="3" id="KW-1133">Transmembrane helix</keyword>
<dbReference type="EMBL" id="BKCJ010273866">
    <property type="protein sequence ID" value="GEZ39622.1"/>
    <property type="molecule type" value="Genomic_DNA"/>
</dbReference>
<accession>A0A699I823</accession>
<gene>
    <name evidence="7" type="ORF">Tci_511540</name>
    <name evidence="8" type="ORF">Tci_511595</name>
</gene>
<name>A0A699I823_TANCI</name>
<evidence type="ECO:0000313" key="8">
    <source>
        <dbReference type="EMBL" id="GEZ39622.1"/>
    </source>
</evidence>
<evidence type="ECO:0000256" key="5">
    <source>
        <dbReference type="SAM" id="SignalP"/>
    </source>
</evidence>
<evidence type="ECO:0000313" key="7">
    <source>
        <dbReference type="EMBL" id="GEZ39567.1"/>
    </source>
</evidence>
<proteinExistence type="predicted"/>
<evidence type="ECO:0000256" key="4">
    <source>
        <dbReference type="ARBA" id="ARBA00023136"/>
    </source>
</evidence>
<feature type="signal peptide" evidence="5">
    <location>
        <begin position="1"/>
        <end position="29"/>
    </location>
</feature>
<keyword evidence="5" id="KW-0732">Signal</keyword>